<organism evidence="2 3">
    <name type="scientific">Paramecium sonneborni</name>
    <dbReference type="NCBI Taxonomy" id="65129"/>
    <lineage>
        <taxon>Eukaryota</taxon>
        <taxon>Sar</taxon>
        <taxon>Alveolata</taxon>
        <taxon>Ciliophora</taxon>
        <taxon>Intramacronucleata</taxon>
        <taxon>Oligohymenophorea</taxon>
        <taxon>Peniculida</taxon>
        <taxon>Parameciidae</taxon>
        <taxon>Paramecium</taxon>
    </lineage>
</organism>
<name>A0A8S1RGR4_9CILI</name>
<dbReference type="Proteomes" id="UP000692954">
    <property type="component" value="Unassembled WGS sequence"/>
</dbReference>
<dbReference type="EMBL" id="CAJJDN010000167">
    <property type="protein sequence ID" value="CAD8126384.1"/>
    <property type="molecule type" value="Genomic_DNA"/>
</dbReference>
<dbReference type="AlphaFoldDB" id="A0A8S1RGR4"/>
<protein>
    <submittedName>
        <fullName evidence="2">Uncharacterized protein</fullName>
    </submittedName>
</protein>
<keyword evidence="1" id="KW-0175">Coiled coil</keyword>
<evidence type="ECO:0000313" key="3">
    <source>
        <dbReference type="Proteomes" id="UP000692954"/>
    </source>
</evidence>
<comment type="caution">
    <text evidence="2">The sequence shown here is derived from an EMBL/GenBank/DDBJ whole genome shotgun (WGS) entry which is preliminary data.</text>
</comment>
<proteinExistence type="predicted"/>
<accession>A0A8S1RGR4</accession>
<gene>
    <name evidence="2" type="ORF">PSON_ATCC_30995.1.T1670020</name>
</gene>
<keyword evidence="3" id="KW-1185">Reference proteome</keyword>
<feature type="coiled-coil region" evidence="1">
    <location>
        <begin position="366"/>
        <end position="400"/>
    </location>
</feature>
<evidence type="ECO:0000313" key="2">
    <source>
        <dbReference type="EMBL" id="CAD8126384.1"/>
    </source>
</evidence>
<sequence>MQQQICQKEGHDEEEVYVCNELKCIELKENKLLCQKCLCLHKGMHFKKLKENANVKCTQYINSLQNDLDHNEELKKNVDQQIQQIQGKIFQTLSDLKKNIVSYVDQQSAILQQNKNQAEKLMLDQNPQIDLYIYFGKLSNENFQNKLDINKQQIKKLIDTTINELNFNIDYINQPDIQKHKVMDYDLQQFTLESIFQQQLPYEYCGKHFAYKSSICTHSECLNQKNLTYHCLRCSKSLHVEHFQNDYLLEYEQLKEQQKAKCQFFLNEKLTIYEKFQQLVNQQISQLRQEQKKQYQSFEITIENIKILEQQFQKSLFVQDINYVFGDLLLNLITTEEKELNQQLNNQFQTFVEQLQLCKIQEKPLFVEKCKNIQSHENEIQQLKKQISGLQQEISDMDQTLDNCQQYIQKCCNKQLKIPDNQIQPQRKRYK</sequence>
<evidence type="ECO:0000256" key="1">
    <source>
        <dbReference type="SAM" id="Coils"/>
    </source>
</evidence>
<reference evidence="2" key="1">
    <citation type="submission" date="2021-01" db="EMBL/GenBank/DDBJ databases">
        <authorList>
            <consortium name="Genoscope - CEA"/>
            <person name="William W."/>
        </authorList>
    </citation>
    <scope>NUCLEOTIDE SEQUENCE</scope>
</reference>